<keyword evidence="2" id="KW-1185">Reference proteome</keyword>
<organism evidence="1 2">
    <name type="scientific">Gordonia phage BaxterFox</name>
    <dbReference type="NCBI Taxonomy" id="1821549"/>
    <lineage>
        <taxon>Viruses</taxon>
        <taxon>Duplodnaviria</taxon>
        <taxon>Heunggongvirae</taxon>
        <taxon>Uroviricota</taxon>
        <taxon>Caudoviricetes</taxon>
        <taxon>Nymbaxtervirinae</taxon>
        <taxon>Baxterfoxvirus</taxon>
        <taxon>Baxterfoxvirus baxterfox</taxon>
        <taxon>Baxtervirus baxterfox</taxon>
    </lineage>
</organism>
<gene>
    <name evidence="1" type="primary">41</name>
    <name evidence="1" type="ORF">SEA_BAXTERFOX_41</name>
</gene>
<protein>
    <submittedName>
        <fullName evidence="1">Uncharacterized protein</fullName>
    </submittedName>
</protein>
<accession>A0A142KCL8</accession>
<dbReference type="EMBL" id="KU963263">
    <property type="protein sequence ID" value="AMS03851.1"/>
    <property type="molecule type" value="Genomic_DNA"/>
</dbReference>
<dbReference type="KEGG" id="vg:29123676"/>
<dbReference type="Proteomes" id="UP000203465">
    <property type="component" value="Segment"/>
</dbReference>
<proteinExistence type="predicted"/>
<evidence type="ECO:0000313" key="2">
    <source>
        <dbReference type="Proteomes" id="UP000203465"/>
    </source>
</evidence>
<dbReference type="RefSeq" id="YP_009300825.1">
    <property type="nucleotide sequence ID" value="NC_031226.1"/>
</dbReference>
<sequence>MALRLARGGTRRHLVPELSVELATESLGCSPAPLLEEERDFRVRAGVANPSYPVHIDRPVSVA</sequence>
<name>A0A142KCL8_9CAUD</name>
<reference evidence="2" key="1">
    <citation type="submission" date="2016-03" db="EMBL/GenBank/DDBJ databases">
        <authorList>
            <person name="Ploux O."/>
        </authorList>
    </citation>
    <scope>NUCLEOTIDE SEQUENCE [LARGE SCALE GENOMIC DNA]</scope>
</reference>
<dbReference type="GeneID" id="29123676"/>
<evidence type="ECO:0000313" key="1">
    <source>
        <dbReference type="EMBL" id="AMS03851.1"/>
    </source>
</evidence>